<reference evidence="8 9" key="1">
    <citation type="submission" date="2020-06" db="EMBL/GenBank/DDBJ databases">
        <title>Draft genome of Uliginosibacterium sp. IMCC34675.</title>
        <authorList>
            <person name="Song J."/>
        </authorList>
    </citation>
    <scope>NUCLEOTIDE SEQUENCE [LARGE SCALE GENOMIC DNA]</scope>
    <source>
        <strain evidence="8 9">IMCC34675</strain>
    </source>
</reference>
<evidence type="ECO:0000256" key="5">
    <source>
        <dbReference type="ARBA" id="ARBA00023136"/>
    </source>
</evidence>
<keyword evidence="2" id="KW-1003">Cell membrane</keyword>
<dbReference type="InterPro" id="IPR019494">
    <property type="entry name" value="FIST_C"/>
</dbReference>
<dbReference type="RefSeq" id="WP_170020148.1">
    <property type="nucleotide sequence ID" value="NZ_JABCSC020000001.1"/>
</dbReference>
<evidence type="ECO:0000256" key="2">
    <source>
        <dbReference type="ARBA" id="ARBA00022475"/>
    </source>
</evidence>
<evidence type="ECO:0000256" key="4">
    <source>
        <dbReference type="ARBA" id="ARBA00022989"/>
    </source>
</evidence>
<dbReference type="Proteomes" id="UP000778523">
    <property type="component" value="Unassembled WGS sequence"/>
</dbReference>
<dbReference type="InterPro" id="IPR013702">
    <property type="entry name" value="FIST_domain_N"/>
</dbReference>
<evidence type="ECO:0000256" key="1">
    <source>
        <dbReference type="ARBA" id="ARBA00004651"/>
    </source>
</evidence>
<feature type="domain" description="FIST" evidence="6">
    <location>
        <begin position="32"/>
        <end position="208"/>
    </location>
</feature>
<evidence type="ECO:0000256" key="3">
    <source>
        <dbReference type="ARBA" id="ARBA00022692"/>
    </source>
</evidence>
<dbReference type="PANTHER" id="PTHR14939">
    <property type="entry name" value="F-BOX ONLY PROTEIN 22"/>
    <property type="match status" value="1"/>
</dbReference>
<feature type="domain" description="FIST C-domain" evidence="7">
    <location>
        <begin position="209"/>
        <end position="349"/>
    </location>
</feature>
<dbReference type="SMART" id="SM01204">
    <property type="entry name" value="FIST_C"/>
    <property type="match status" value="1"/>
</dbReference>
<gene>
    <name evidence="8" type="ORF">HJ583_002240</name>
</gene>
<evidence type="ECO:0000259" key="7">
    <source>
        <dbReference type="SMART" id="SM01204"/>
    </source>
</evidence>
<dbReference type="PANTHER" id="PTHR14939:SF5">
    <property type="entry name" value="F-BOX ONLY PROTEIN 22"/>
    <property type="match status" value="1"/>
</dbReference>
<sequence length="362" mass="38463">MNSPRFASAWANAAGWEDALHAVIAALPRLAQANLGFLYVSDHFAFALEPILSRLRQHTGVLEWVGATGVGVLGTQGAALDAPGISVMLGAFPLDSFRVFSGRKPLPRDFAAYAALVHGDPLTPDMSELVADMSLKVRGGQLAGGLASARQQAWQIAEEPLTGGLSGVAFSKDIQTLTGVSQGCLPLAGNWRITAAQDTLIERIDGRPAVEVFREAAGPALGADLRRAVSTLLVGLTDDDSDRRQFAARRIVALDVRTGRLAITESVDAGQHMVFLKRDEAAAREDLQHMLQELRDACPRPPAGGIYVSCAGRGGIMFDDDETEIRAIREVFGDIPLAGFFAAGEIAGSRLYGQTGSLTLFV</sequence>
<evidence type="ECO:0000313" key="9">
    <source>
        <dbReference type="Proteomes" id="UP000778523"/>
    </source>
</evidence>
<keyword evidence="4" id="KW-1133">Transmembrane helix</keyword>
<protein>
    <submittedName>
        <fullName evidence="8">FIST C-terminal domain-containing protein</fullName>
    </submittedName>
</protein>
<keyword evidence="5" id="KW-0472">Membrane</keyword>
<dbReference type="Pfam" id="PF10442">
    <property type="entry name" value="FIST_C"/>
    <property type="match status" value="1"/>
</dbReference>
<dbReference type="SMART" id="SM00897">
    <property type="entry name" value="FIST"/>
    <property type="match status" value="1"/>
</dbReference>
<name>A0ABX2IBL4_9RHOO</name>
<accession>A0ABX2IBL4</accession>
<keyword evidence="9" id="KW-1185">Reference proteome</keyword>
<comment type="subcellular location">
    <subcellularLocation>
        <location evidence="1">Cell membrane</location>
        <topology evidence="1">Multi-pass membrane protein</topology>
    </subcellularLocation>
</comment>
<dbReference type="InterPro" id="IPR016741">
    <property type="entry name" value="UCP018953"/>
</dbReference>
<evidence type="ECO:0000259" key="6">
    <source>
        <dbReference type="SMART" id="SM00897"/>
    </source>
</evidence>
<evidence type="ECO:0000313" key="8">
    <source>
        <dbReference type="EMBL" id="NSL53836.1"/>
    </source>
</evidence>
<dbReference type="EMBL" id="JABCSC020000001">
    <property type="protein sequence ID" value="NSL53836.1"/>
    <property type="molecule type" value="Genomic_DNA"/>
</dbReference>
<keyword evidence="3" id="KW-0812">Transmembrane</keyword>
<dbReference type="Pfam" id="PF08495">
    <property type="entry name" value="FIST"/>
    <property type="match status" value="1"/>
</dbReference>
<comment type="caution">
    <text evidence="8">The sequence shown here is derived from an EMBL/GenBank/DDBJ whole genome shotgun (WGS) entry which is preliminary data.</text>
</comment>
<proteinExistence type="predicted"/>
<organism evidence="8 9">
    <name type="scientific">Uliginosibacterium aquaticum</name>
    <dbReference type="NCBI Taxonomy" id="2731212"/>
    <lineage>
        <taxon>Bacteria</taxon>
        <taxon>Pseudomonadati</taxon>
        <taxon>Pseudomonadota</taxon>
        <taxon>Betaproteobacteria</taxon>
        <taxon>Rhodocyclales</taxon>
        <taxon>Zoogloeaceae</taxon>
        <taxon>Uliginosibacterium</taxon>
    </lineage>
</organism>
<dbReference type="PIRSF" id="PIRSF018953">
    <property type="entry name" value="UCP018953"/>
    <property type="match status" value="1"/>
</dbReference>